<organism evidence="1 2">
    <name type="scientific">Deinococcus soli</name>
    <name type="common">ex Cha et al. 2016</name>
    <dbReference type="NCBI Taxonomy" id="1309411"/>
    <lineage>
        <taxon>Bacteria</taxon>
        <taxon>Thermotogati</taxon>
        <taxon>Deinococcota</taxon>
        <taxon>Deinococci</taxon>
        <taxon>Deinococcales</taxon>
        <taxon>Deinococcaceae</taxon>
        <taxon>Deinococcus</taxon>
    </lineage>
</organism>
<proteinExistence type="predicted"/>
<dbReference type="SUPFAM" id="SSF53254">
    <property type="entry name" value="Phosphoglycerate mutase-like"/>
    <property type="match status" value="1"/>
</dbReference>
<dbReference type="OrthoDB" id="34197at2"/>
<dbReference type="InterPro" id="IPR013078">
    <property type="entry name" value="His_Pase_superF_clade-1"/>
</dbReference>
<dbReference type="PATRIC" id="fig|1309411.5.peg.1007"/>
<dbReference type="InterPro" id="IPR029033">
    <property type="entry name" value="His_PPase_superfam"/>
</dbReference>
<dbReference type="Gene3D" id="3.40.50.1240">
    <property type="entry name" value="Phosphoglycerate mutase-like"/>
    <property type="match status" value="1"/>
</dbReference>
<accession>A0A0F7JPI3</accession>
<keyword evidence="2" id="KW-1185">Reference proteome</keyword>
<evidence type="ECO:0000313" key="2">
    <source>
        <dbReference type="Proteomes" id="UP000034024"/>
    </source>
</evidence>
<dbReference type="KEGG" id="dch:SY84_04905"/>
<dbReference type="AlphaFoldDB" id="A0A0F7JPI3"/>
<name>A0A0F7JPI3_9DEIO</name>
<sequence>MPRTLHLIKHGKPQFVAGVPAHEWPLAPDALTELPALAARLDPRPDVIVCSLEPKAHATAQALADHLSIPLRPMHGLHEQLRYTARCHADPADFQAEYRAFFAQPDRLVVGEETARDARTRFSNAVNAVMAANPQPTVAVVAHGTVISLLVAARRGVDPYPLWRDLPLLGVLSVPWEPGPVGARTAP</sequence>
<dbReference type="Proteomes" id="UP000034024">
    <property type="component" value="Chromosome"/>
</dbReference>
<gene>
    <name evidence="1" type="ORF">SY84_04905</name>
</gene>
<dbReference type="Pfam" id="PF00300">
    <property type="entry name" value="His_Phos_1"/>
    <property type="match status" value="1"/>
</dbReference>
<protein>
    <submittedName>
        <fullName evidence="1">Phosphoglycerate mutase</fullName>
    </submittedName>
</protein>
<dbReference type="RefSeq" id="WP_046843080.1">
    <property type="nucleotide sequence ID" value="NZ_CP011389.1"/>
</dbReference>
<evidence type="ECO:0000313" key="1">
    <source>
        <dbReference type="EMBL" id="AKH16505.1"/>
    </source>
</evidence>
<reference evidence="1 2" key="1">
    <citation type="submission" date="2015-01" db="EMBL/GenBank/DDBJ databases">
        <title>Deinococcus soli/N5/whole genome sequencing.</title>
        <authorList>
            <person name="Kim M.K."/>
            <person name="Srinivasan S."/>
            <person name="Lee J.-J."/>
        </authorList>
    </citation>
    <scope>NUCLEOTIDE SEQUENCE [LARGE SCALE GENOMIC DNA]</scope>
    <source>
        <strain evidence="1 2">N5</strain>
    </source>
</reference>
<dbReference type="EMBL" id="CP011389">
    <property type="protein sequence ID" value="AKH16505.1"/>
    <property type="molecule type" value="Genomic_DNA"/>
</dbReference>